<dbReference type="PROSITE" id="PS00674">
    <property type="entry name" value="AAA"/>
    <property type="match status" value="1"/>
</dbReference>
<dbReference type="EMBL" id="SDOX01000183">
    <property type="protein sequence ID" value="TFJ80059.1"/>
    <property type="molecule type" value="Genomic_DNA"/>
</dbReference>
<dbReference type="SUPFAM" id="SSF52540">
    <property type="entry name" value="P-loop containing nucleoside triphosphate hydrolases"/>
    <property type="match status" value="2"/>
</dbReference>
<dbReference type="Pfam" id="PF00004">
    <property type="entry name" value="AAA"/>
    <property type="match status" value="2"/>
</dbReference>
<evidence type="ECO:0000313" key="4">
    <source>
        <dbReference type="Proteomes" id="UP000355283"/>
    </source>
</evidence>
<dbReference type="AlphaFoldDB" id="A0A4D9CTK6"/>
<dbReference type="GO" id="GO:0005524">
    <property type="term" value="F:ATP binding"/>
    <property type="evidence" value="ECO:0007669"/>
    <property type="project" value="InterPro"/>
</dbReference>
<keyword evidence="4" id="KW-1185">Reference proteome</keyword>
<reference evidence="3 4" key="1">
    <citation type="submission" date="2019-01" db="EMBL/GenBank/DDBJ databases">
        <title>Nuclear Genome Assembly of the Microalgal Biofuel strain Nannochloropsis salina CCMP1776.</title>
        <authorList>
            <person name="Hovde B."/>
        </authorList>
    </citation>
    <scope>NUCLEOTIDE SEQUENCE [LARGE SCALE GENOMIC DNA]</scope>
    <source>
        <strain evidence="3 4">CCMP1776</strain>
    </source>
</reference>
<accession>A0A4D9CTK6</accession>
<dbReference type="InterPro" id="IPR003593">
    <property type="entry name" value="AAA+_ATPase"/>
</dbReference>
<dbReference type="SMART" id="SM00382">
    <property type="entry name" value="AAA"/>
    <property type="match status" value="2"/>
</dbReference>
<gene>
    <name evidence="3" type="ORF">NSK_008617</name>
</gene>
<dbReference type="PANTHER" id="PTHR23077">
    <property type="entry name" value="AAA-FAMILY ATPASE"/>
    <property type="match status" value="1"/>
</dbReference>
<dbReference type="Proteomes" id="UP000355283">
    <property type="component" value="Unassembled WGS sequence"/>
</dbReference>
<feature type="region of interest" description="Disordered" evidence="1">
    <location>
        <begin position="572"/>
        <end position="598"/>
    </location>
</feature>
<dbReference type="GO" id="GO:0016887">
    <property type="term" value="F:ATP hydrolysis activity"/>
    <property type="evidence" value="ECO:0007669"/>
    <property type="project" value="InterPro"/>
</dbReference>
<organism evidence="3 4">
    <name type="scientific">Nannochloropsis salina CCMP1776</name>
    <dbReference type="NCBI Taxonomy" id="1027361"/>
    <lineage>
        <taxon>Eukaryota</taxon>
        <taxon>Sar</taxon>
        <taxon>Stramenopiles</taxon>
        <taxon>Ochrophyta</taxon>
        <taxon>Eustigmatophyceae</taxon>
        <taxon>Eustigmatales</taxon>
        <taxon>Monodopsidaceae</taxon>
        <taxon>Microchloropsis</taxon>
        <taxon>Microchloropsis salina</taxon>
    </lineage>
</organism>
<dbReference type="Gene3D" id="1.10.8.60">
    <property type="match status" value="1"/>
</dbReference>
<sequence length="849" mass="90881">MATSLPSAPTAFTLFRAFPITEGWLHDVYMAIESVNVLGCGVYGYVTLQLAATHEEVCSLVFPARVVPRRGVQQDHVLMAETAMVLLDIKIGSSVKIVVCGVDKGSGAPLQLIPFFEDSPQLPWTLVERVACRLKSPGDAESLVLMRYLNSIHPYRTTKTGKRDKGEVTERMRNGLRSVDGEEERGEDRVRGSEENLEPRKCKRLEEFHVAALQQILEVVAQNQSRRDAFRIGGLLLSAPKGGGKTVFAQRLRQLLQPRISMIYMTGQDVLGALVASESGAWEGGVWTSNWGIGGEEEVHLRERLGLGEGDDAQDVVLFIDDFDELLSGREAGMSQEDAKGASGPDMDGRQGGNGERSRGLRRLQELLGRSSEQGHLLCWVLATRERVRGEGGSGMSGAQGCLMRLQGSLFDRVLELPAPDLRGRESILHALVPRLAPELLEGLPEGEVEGQGRDRLLQRVGGMTAGFLPGDLVALTRVAALHAQMGSATGSDACEGEGGPVDPSQALARAWSAFGAARGRVSVAGGEGLAGGGEALGAKWTDVGGYEEVKARLKRLVEWPLRYPDTFARLGLRERPPPPPSSPSFLSFPASPGPSPSSSPFATGGILLYGPSGCGKSLLARVIAAEVGANFVELPASEVFSPYLGDSEARVRDTFARARRMTPCILFLDELDAMAEGRGIGGEGEGGPGSGGVYARVLSTLLNEMDGVSGQQEGLLVLAATNRRDAVDEALLRPGRLQESVLVTFPRPDLDFLSILEVATRRTPLHADVNLDELVTQVLKPHALSVKGGGTARGQITPAALVALCREAALASLRETGDMEQAGANIYDAEVVVRQKHFVTAAAKIFSK</sequence>
<dbReference type="InterPro" id="IPR027417">
    <property type="entry name" value="P-loop_NTPase"/>
</dbReference>
<dbReference type="OrthoDB" id="5421at2759"/>
<evidence type="ECO:0000313" key="3">
    <source>
        <dbReference type="EMBL" id="TFJ80059.1"/>
    </source>
</evidence>
<evidence type="ECO:0000256" key="1">
    <source>
        <dbReference type="SAM" id="MobiDB-lite"/>
    </source>
</evidence>
<comment type="caution">
    <text evidence="3">The sequence shown here is derived from an EMBL/GenBank/DDBJ whole genome shotgun (WGS) entry which is preliminary data.</text>
</comment>
<dbReference type="InterPro" id="IPR003960">
    <property type="entry name" value="ATPase_AAA_CS"/>
</dbReference>
<dbReference type="InterPro" id="IPR050168">
    <property type="entry name" value="AAA_ATPase_domain"/>
</dbReference>
<proteinExistence type="predicted"/>
<feature type="region of interest" description="Disordered" evidence="1">
    <location>
        <begin position="334"/>
        <end position="358"/>
    </location>
</feature>
<dbReference type="InterPro" id="IPR003959">
    <property type="entry name" value="ATPase_AAA_core"/>
</dbReference>
<evidence type="ECO:0000259" key="2">
    <source>
        <dbReference type="SMART" id="SM00382"/>
    </source>
</evidence>
<dbReference type="PANTHER" id="PTHR23077:SF117">
    <property type="entry name" value="AAA+ ATPASE DOMAIN-CONTAINING PROTEIN"/>
    <property type="match status" value="1"/>
</dbReference>
<name>A0A4D9CTK6_9STRA</name>
<feature type="domain" description="AAA+ ATPase" evidence="2">
    <location>
        <begin position="231"/>
        <end position="421"/>
    </location>
</feature>
<feature type="domain" description="AAA+ ATPase" evidence="2">
    <location>
        <begin position="603"/>
        <end position="748"/>
    </location>
</feature>
<feature type="region of interest" description="Disordered" evidence="1">
    <location>
        <begin position="175"/>
        <end position="194"/>
    </location>
</feature>
<protein>
    <recommendedName>
        <fullName evidence="2">AAA+ ATPase domain-containing protein</fullName>
    </recommendedName>
</protein>
<dbReference type="Gene3D" id="3.40.50.300">
    <property type="entry name" value="P-loop containing nucleotide triphosphate hydrolases"/>
    <property type="match status" value="2"/>
</dbReference>